<sequence length="235" mass="26597">MTETNEHKPETNTPESASTGTATPTEILSPAPSTTLKKWNRKIHIYLGMYMLLFLWVFSLSGLFMNNPMWFTGGQPDRVKQEAHVNMPESGTRLDKAWDIMRQLNLRGEVYFMREPAPGTFGFLCMRPNVRDFVTVQLDSGDTAINHVTPKNRSIAAIINQMHVFTGNLGERQRDWLPTKIWSFSMDALAIGLIVLVLSSLYMGWHSPHRIGVVISFVLGMAVFAYFMWVQAALA</sequence>
<keyword evidence="2" id="KW-0472">Membrane</keyword>
<gene>
    <name evidence="3" type="ORF">Poly41_06760</name>
</gene>
<evidence type="ECO:0000313" key="4">
    <source>
        <dbReference type="Proteomes" id="UP000319143"/>
    </source>
</evidence>
<keyword evidence="2" id="KW-1133">Transmembrane helix</keyword>
<feature type="transmembrane region" description="Helical" evidence="2">
    <location>
        <begin position="43"/>
        <end position="65"/>
    </location>
</feature>
<comment type="caution">
    <text evidence="3">The sequence shown here is derived from an EMBL/GenBank/DDBJ whole genome shotgun (WGS) entry which is preliminary data.</text>
</comment>
<keyword evidence="4" id="KW-1185">Reference proteome</keyword>
<evidence type="ECO:0000256" key="2">
    <source>
        <dbReference type="SAM" id="Phobius"/>
    </source>
</evidence>
<accession>A0A5C6E5F2</accession>
<evidence type="ECO:0000313" key="3">
    <source>
        <dbReference type="EMBL" id="TWU42379.1"/>
    </source>
</evidence>
<reference evidence="3 4" key="1">
    <citation type="submission" date="2019-02" db="EMBL/GenBank/DDBJ databases">
        <title>Deep-cultivation of Planctomycetes and their phenomic and genomic characterization uncovers novel biology.</title>
        <authorList>
            <person name="Wiegand S."/>
            <person name="Jogler M."/>
            <person name="Boedeker C."/>
            <person name="Pinto D."/>
            <person name="Vollmers J."/>
            <person name="Rivas-Marin E."/>
            <person name="Kohn T."/>
            <person name="Peeters S.H."/>
            <person name="Heuer A."/>
            <person name="Rast P."/>
            <person name="Oberbeckmann S."/>
            <person name="Bunk B."/>
            <person name="Jeske O."/>
            <person name="Meyerdierks A."/>
            <person name="Storesund J.E."/>
            <person name="Kallscheuer N."/>
            <person name="Luecker S."/>
            <person name="Lage O.M."/>
            <person name="Pohl T."/>
            <person name="Merkel B.J."/>
            <person name="Hornburger P."/>
            <person name="Mueller R.-W."/>
            <person name="Bruemmer F."/>
            <person name="Labrenz M."/>
            <person name="Spormann A.M."/>
            <person name="Op Den Camp H."/>
            <person name="Overmann J."/>
            <person name="Amann R."/>
            <person name="Jetten M.S.M."/>
            <person name="Mascher T."/>
            <person name="Medema M.H."/>
            <person name="Devos D.P."/>
            <person name="Kaster A.-K."/>
            <person name="Ovreas L."/>
            <person name="Rohde M."/>
            <person name="Galperin M.Y."/>
            <person name="Jogler C."/>
        </authorList>
    </citation>
    <scope>NUCLEOTIDE SEQUENCE [LARGE SCALE GENOMIC DNA]</scope>
    <source>
        <strain evidence="3 4">Poly41</strain>
    </source>
</reference>
<feature type="region of interest" description="Disordered" evidence="1">
    <location>
        <begin position="1"/>
        <end position="31"/>
    </location>
</feature>
<dbReference type="OrthoDB" id="27171at2"/>
<feature type="compositionally biased region" description="Basic and acidic residues" evidence="1">
    <location>
        <begin position="1"/>
        <end position="10"/>
    </location>
</feature>
<dbReference type="Proteomes" id="UP000319143">
    <property type="component" value="Unassembled WGS sequence"/>
</dbReference>
<feature type="transmembrane region" description="Helical" evidence="2">
    <location>
        <begin position="211"/>
        <end position="230"/>
    </location>
</feature>
<dbReference type="AlphaFoldDB" id="A0A5C6E5F2"/>
<feature type="transmembrane region" description="Helical" evidence="2">
    <location>
        <begin position="181"/>
        <end position="205"/>
    </location>
</feature>
<keyword evidence="2" id="KW-0812">Transmembrane</keyword>
<evidence type="ECO:0008006" key="5">
    <source>
        <dbReference type="Google" id="ProtNLM"/>
    </source>
</evidence>
<feature type="compositionally biased region" description="Polar residues" evidence="1">
    <location>
        <begin position="11"/>
        <end position="31"/>
    </location>
</feature>
<dbReference type="EMBL" id="SJPV01000001">
    <property type="protein sequence ID" value="TWU42379.1"/>
    <property type="molecule type" value="Genomic_DNA"/>
</dbReference>
<protein>
    <recommendedName>
        <fullName evidence="5">PepSY-associated TM helix</fullName>
    </recommendedName>
</protein>
<dbReference type="RefSeq" id="WP_146524458.1">
    <property type="nucleotide sequence ID" value="NZ_SJPV01000001.1"/>
</dbReference>
<evidence type="ECO:0000256" key="1">
    <source>
        <dbReference type="SAM" id="MobiDB-lite"/>
    </source>
</evidence>
<organism evidence="3 4">
    <name type="scientific">Novipirellula artificiosorum</name>
    <dbReference type="NCBI Taxonomy" id="2528016"/>
    <lineage>
        <taxon>Bacteria</taxon>
        <taxon>Pseudomonadati</taxon>
        <taxon>Planctomycetota</taxon>
        <taxon>Planctomycetia</taxon>
        <taxon>Pirellulales</taxon>
        <taxon>Pirellulaceae</taxon>
        <taxon>Novipirellula</taxon>
    </lineage>
</organism>
<proteinExistence type="predicted"/>
<name>A0A5C6E5F2_9BACT</name>